<evidence type="ECO:0000256" key="7">
    <source>
        <dbReference type="ARBA" id="ARBA00023314"/>
    </source>
</evidence>
<dbReference type="EC" id="2.7.7.6" evidence="2"/>
<dbReference type="Gene3D" id="1.10.287.280">
    <property type="match status" value="1"/>
</dbReference>
<proteinExistence type="inferred from homology"/>
<dbReference type="SMART" id="SM01311">
    <property type="entry name" value="RPOL_N"/>
    <property type="match status" value="1"/>
</dbReference>
<evidence type="ECO:0000256" key="2">
    <source>
        <dbReference type="ARBA" id="ARBA00012418"/>
    </source>
</evidence>
<dbReference type="SUPFAM" id="SSF56672">
    <property type="entry name" value="DNA/RNA polymerases"/>
    <property type="match status" value="1"/>
</dbReference>
<dbReference type="InterPro" id="IPR024075">
    <property type="entry name" value="DNA-dir_RNA_pol_helix_hairp_sf"/>
</dbReference>
<dbReference type="GO" id="GO:0019083">
    <property type="term" value="P:viral transcription"/>
    <property type="evidence" value="ECO:0007669"/>
    <property type="project" value="UniProtKB-KW"/>
</dbReference>
<dbReference type="Gene3D" id="1.10.1320.10">
    <property type="entry name" value="DNA-directed RNA polymerase, N-terminal domain"/>
    <property type="match status" value="1"/>
</dbReference>
<dbReference type="GO" id="GO:0003677">
    <property type="term" value="F:DNA binding"/>
    <property type="evidence" value="ECO:0007669"/>
    <property type="project" value="InterPro"/>
</dbReference>
<comment type="catalytic activity">
    <reaction evidence="8">
        <text>RNA(n) + a ribonucleoside 5'-triphosphate = RNA(n+1) + diphosphate</text>
        <dbReference type="Rhea" id="RHEA:21248"/>
        <dbReference type="Rhea" id="RHEA-COMP:14527"/>
        <dbReference type="Rhea" id="RHEA-COMP:17342"/>
        <dbReference type="ChEBI" id="CHEBI:33019"/>
        <dbReference type="ChEBI" id="CHEBI:61557"/>
        <dbReference type="ChEBI" id="CHEBI:140395"/>
        <dbReference type="EC" id="2.7.7.6"/>
    </reaction>
</comment>
<evidence type="ECO:0000256" key="5">
    <source>
        <dbReference type="ARBA" id="ARBA00022695"/>
    </source>
</evidence>
<keyword evidence="6" id="KW-0804">Transcription</keyword>
<dbReference type="Pfam" id="PF00940">
    <property type="entry name" value="RNA_pol"/>
    <property type="match status" value="1"/>
</dbReference>
<dbReference type="KEGG" id="vg:22276632"/>
<keyword evidence="11" id="KW-1185">Reference proteome</keyword>
<protein>
    <recommendedName>
        <fullName evidence="2">DNA-directed RNA polymerase</fullName>
        <ecNumber evidence="2">2.7.7.6</ecNumber>
    </recommendedName>
</protein>
<reference evidence="10 11" key="1">
    <citation type="submission" date="2012-05" db="EMBL/GenBank/DDBJ databases">
        <title>Development of a bacteriophage/glycosidase system for capsular typing of Klebsiella pneumoniae.</title>
        <authorList>
            <person name="Lin T."/>
            <person name="Pan Y."/>
            <person name="Hsieh P."/>
            <person name="Wu M."/>
            <person name="Hsu C."/>
            <person name="Wang J."/>
        </authorList>
    </citation>
    <scope>NUCLEOTIDE SEQUENCE [LARGE SCALE GENOMIC DNA]</scope>
    <source>
        <strain evidence="10">NTUH-K2044-K1-1</strain>
    </source>
</reference>
<evidence type="ECO:0000256" key="4">
    <source>
        <dbReference type="ARBA" id="ARBA00022679"/>
    </source>
</evidence>
<feature type="domain" description="DNA-directed RNA polymerase N-terminal" evidence="9">
    <location>
        <begin position="17"/>
        <end position="302"/>
    </location>
</feature>
<dbReference type="EMBL" id="AB716666">
    <property type="protein sequence ID" value="BAP15729.1"/>
    <property type="molecule type" value="Genomic_DNA"/>
</dbReference>
<dbReference type="GO" id="GO:0000428">
    <property type="term" value="C:DNA-directed RNA polymerase complex"/>
    <property type="evidence" value="ECO:0007669"/>
    <property type="project" value="UniProtKB-KW"/>
</dbReference>
<dbReference type="Gene3D" id="1.10.150.20">
    <property type="entry name" value="5' to 3' exonuclease, C-terminal subdomain"/>
    <property type="match status" value="1"/>
</dbReference>
<keyword evidence="3" id="KW-0240">DNA-directed RNA polymerase</keyword>
<evidence type="ECO:0000256" key="3">
    <source>
        <dbReference type="ARBA" id="ARBA00022478"/>
    </source>
</evidence>
<evidence type="ECO:0000313" key="10">
    <source>
        <dbReference type="EMBL" id="BAP15729.1"/>
    </source>
</evidence>
<organism evidence="10 11">
    <name type="scientific">Klebsiella phage NTUH-K2044-K1-1</name>
    <name type="common">Bacteriophage NTUH-K2044-K1-1</name>
    <dbReference type="NCBI Taxonomy" id="1194091"/>
    <lineage>
        <taxon>Viruses</taxon>
        <taxon>Duplodnaviria</taxon>
        <taxon>Heunggongvirae</taxon>
        <taxon>Uroviricota</taxon>
        <taxon>Caudoviricetes</taxon>
        <taxon>Autographivirales</taxon>
        <taxon>Autoscriptoviridae</taxon>
        <taxon>Slopekvirinae</taxon>
        <taxon>Drulisvirus</taxon>
        <taxon>Drulisvirus K244</taxon>
    </lineage>
</organism>
<sequence>MISALNTVVVPEEALVKRQLELEETYKIRGIERARKLITDALQNGGIMNLPMTQRMLTSAYEVAAAAIDEMRNVKAPGIGGKYRRFLRLIPLDVLTTLSLCTMFEAFSVAPGESASRRQTAQAVMSALGRNVQSELLALQLRNVAPAYMDRVYEYLTERRTKSPSHILRTLRASAENVHYGHEPWTNAQNISVGRLLCAAVFETGLFQWKTGSGNLSMLYPADNVMEAFQQLVESADTVTMKPPMLVPPVQHATMWDGGYLTPIDNRGTYHNSHIDRARLREVAEAFKSADGIKKALNKAQETPYRINKRILELVQEARAMGIGVGMPRSVPEPKPEWYLDGVPKENYTEEELDRFGEWKTRMSLWYSADRKRVSQLRSLLTTLEMAEEFKDEKALYFPTCVDWRYRLYFKSSLHPQGSDLQKALLEFGRGKPLGDRGLFWLKVHVATCFGYDKTLFEDRAAWVDANFAEIEQLTVSPFDCPAFTSADSPWCLLAAAIDLVNAVRSGCPEEHISRIPVAMDATNSGGQHLSALLRDPVGGRLTNLYWEGNDKKADLYMDVKRRTDEKVILDLDKEDFIIQSTYWRENEITRSMTKRPSMTYFYSATVRSCSDYIFEGACAEGYEGTETNSLWNLSCYLAPRMRTAIEEANPAATAVMRYLQNLARRVPASQHLQWYTPLGGLVMNRYTQREEVRVRIDCMNLSAVLVHNRDFKTCNKRKAASGIAPNFVHSLDSTHLMMVLCSAEGLDIVPIHDSLATHAADVDTMHRHIREQFVRLYEENDLLGDITRAAAAAGADLTDLDMPEVGTLDIRQVLESPFFFS</sequence>
<accession>A0A068Q5J6</accession>
<dbReference type="Gene3D" id="1.10.287.260">
    <property type="match status" value="1"/>
</dbReference>
<dbReference type="RefSeq" id="YP_009098368.1">
    <property type="nucleotide sequence ID" value="NC_025418.1"/>
</dbReference>
<dbReference type="InterPro" id="IPR002092">
    <property type="entry name" value="DNA-dir_Rpol_phage-type"/>
</dbReference>
<dbReference type="GeneID" id="22276632"/>
<dbReference type="Proteomes" id="UP000027480">
    <property type="component" value="Segment"/>
</dbReference>
<evidence type="ECO:0000256" key="8">
    <source>
        <dbReference type="ARBA" id="ARBA00048552"/>
    </source>
</evidence>
<evidence type="ECO:0000259" key="9">
    <source>
        <dbReference type="SMART" id="SM01311"/>
    </source>
</evidence>
<evidence type="ECO:0000256" key="1">
    <source>
        <dbReference type="ARBA" id="ARBA00009493"/>
    </source>
</evidence>
<dbReference type="InterPro" id="IPR043502">
    <property type="entry name" value="DNA/RNA_pol_sf"/>
</dbReference>
<dbReference type="GO" id="GO:0003899">
    <property type="term" value="F:DNA-directed RNA polymerase activity"/>
    <property type="evidence" value="ECO:0007669"/>
    <property type="project" value="UniProtKB-EC"/>
</dbReference>
<keyword evidence="5" id="KW-0548">Nucleotidyltransferase</keyword>
<dbReference type="OrthoDB" id="309at10239"/>
<dbReference type="InterPro" id="IPR046950">
    <property type="entry name" value="DNA-dir_Rpol_C_phage-type"/>
</dbReference>
<dbReference type="PANTHER" id="PTHR10102">
    <property type="entry name" value="DNA-DIRECTED RNA POLYMERASE, MITOCHONDRIAL"/>
    <property type="match status" value="1"/>
</dbReference>
<keyword evidence="7" id="KW-1195">Viral transcription</keyword>
<dbReference type="PANTHER" id="PTHR10102:SF0">
    <property type="entry name" value="DNA-DIRECTED RNA POLYMERASE, MITOCHONDRIAL"/>
    <property type="match status" value="1"/>
</dbReference>
<organismHost>
    <name type="scientific">Klebsiella pneumoniae</name>
    <dbReference type="NCBI Taxonomy" id="573"/>
</organismHost>
<comment type="similarity">
    <text evidence="1">Belongs to the phage and mitochondrial RNA polymerase family.</text>
</comment>
<keyword evidence="4" id="KW-0808">Transferase</keyword>
<dbReference type="InterPro" id="IPR029262">
    <property type="entry name" value="RPOL_N"/>
</dbReference>
<name>A0A068Q5J6_BPKNT</name>
<evidence type="ECO:0000256" key="6">
    <source>
        <dbReference type="ARBA" id="ARBA00023163"/>
    </source>
</evidence>
<dbReference type="InterPro" id="IPR037159">
    <property type="entry name" value="RNA_POL_N_sf"/>
</dbReference>
<dbReference type="GO" id="GO:0006351">
    <property type="term" value="P:DNA-templated transcription"/>
    <property type="evidence" value="ECO:0007669"/>
    <property type="project" value="InterPro"/>
</dbReference>
<evidence type="ECO:0000313" key="11">
    <source>
        <dbReference type="Proteomes" id="UP000027480"/>
    </source>
</evidence>